<evidence type="ECO:0000313" key="5">
    <source>
        <dbReference type="Proteomes" id="UP000663864"/>
    </source>
</evidence>
<name>A0A814LKP2_9BILA</name>
<dbReference type="Gene3D" id="3.40.50.300">
    <property type="entry name" value="P-loop containing nucleotide triphosphate hydrolases"/>
    <property type="match status" value="1"/>
</dbReference>
<dbReference type="InterPro" id="IPR027417">
    <property type="entry name" value="P-loop_NTPase"/>
</dbReference>
<keyword evidence="1" id="KW-0547">Nucleotide-binding</keyword>
<dbReference type="GO" id="GO:0004140">
    <property type="term" value="F:dephospho-CoA kinase activity"/>
    <property type="evidence" value="ECO:0007669"/>
    <property type="project" value="InterPro"/>
</dbReference>
<dbReference type="PANTHER" id="PTHR10695">
    <property type="entry name" value="DEPHOSPHO-COA KINASE-RELATED"/>
    <property type="match status" value="1"/>
</dbReference>
<accession>A0A814LKP2</accession>
<keyword evidence="3" id="KW-1133">Transmembrane helix</keyword>
<reference evidence="4" key="1">
    <citation type="submission" date="2021-02" db="EMBL/GenBank/DDBJ databases">
        <authorList>
            <person name="Nowell W R."/>
        </authorList>
    </citation>
    <scope>NUCLEOTIDE SEQUENCE</scope>
</reference>
<protein>
    <recommendedName>
        <fullName evidence="6">Dephospho-CoA kinase</fullName>
    </recommendedName>
</protein>
<dbReference type="EMBL" id="CAJNOT010000734">
    <property type="protein sequence ID" value="CAF1067538.1"/>
    <property type="molecule type" value="Genomic_DNA"/>
</dbReference>
<dbReference type="NCBIfam" id="TIGR00152">
    <property type="entry name" value="dephospho-CoA kinase"/>
    <property type="match status" value="1"/>
</dbReference>
<dbReference type="InterPro" id="IPR001977">
    <property type="entry name" value="Depp_CoAkinase"/>
</dbReference>
<dbReference type="HAMAP" id="MF_00376">
    <property type="entry name" value="Dephospho_CoA_kinase"/>
    <property type="match status" value="1"/>
</dbReference>
<evidence type="ECO:0000256" key="1">
    <source>
        <dbReference type="ARBA" id="ARBA00022741"/>
    </source>
</evidence>
<dbReference type="Proteomes" id="UP000663864">
    <property type="component" value="Unassembled WGS sequence"/>
</dbReference>
<feature type="transmembrane region" description="Helical" evidence="3">
    <location>
        <begin position="206"/>
        <end position="229"/>
    </location>
</feature>
<evidence type="ECO:0000313" key="4">
    <source>
        <dbReference type="EMBL" id="CAF1067538.1"/>
    </source>
</evidence>
<dbReference type="GO" id="GO:0015937">
    <property type="term" value="P:coenzyme A biosynthetic process"/>
    <property type="evidence" value="ECO:0007669"/>
    <property type="project" value="InterPro"/>
</dbReference>
<keyword evidence="3" id="KW-0472">Membrane</keyword>
<keyword evidence="3" id="KW-0812">Transmembrane</keyword>
<sequence>MIILGLTGGIATGKTSASEYFKSQGVPIVDADLIARLVVEPDKPAYYHILKHFGHLNILESNNRYIDRKRLGEIIFTNEQMRKQLNKCTHGYIRREALKQLLKYFFQLKSIVIWDVPLLFEVGLNRYLSHTLVISCDQTIQLDRLKKRDDINDNQQALQRINAQMSLNEKCQRARYVIDNSGTKDVLHKQLKDFLLNIQPNQLNTITWFIILCIPMSFMYGILRFLDFVDTIKYRHKR</sequence>
<evidence type="ECO:0000256" key="2">
    <source>
        <dbReference type="ARBA" id="ARBA00022840"/>
    </source>
</evidence>
<dbReference type="AlphaFoldDB" id="A0A814LKP2"/>
<evidence type="ECO:0008006" key="6">
    <source>
        <dbReference type="Google" id="ProtNLM"/>
    </source>
</evidence>
<dbReference type="CDD" id="cd02022">
    <property type="entry name" value="DPCK"/>
    <property type="match status" value="1"/>
</dbReference>
<dbReference type="PANTHER" id="PTHR10695:SF46">
    <property type="entry name" value="BIFUNCTIONAL COENZYME A SYNTHASE-RELATED"/>
    <property type="match status" value="1"/>
</dbReference>
<organism evidence="4 5">
    <name type="scientific">Rotaria sordida</name>
    <dbReference type="NCBI Taxonomy" id="392033"/>
    <lineage>
        <taxon>Eukaryota</taxon>
        <taxon>Metazoa</taxon>
        <taxon>Spiralia</taxon>
        <taxon>Gnathifera</taxon>
        <taxon>Rotifera</taxon>
        <taxon>Eurotatoria</taxon>
        <taxon>Bdelloidea</taxon>
        <taxon>Philodinida</taxon>
        <taxon>Philodinidae</taxon>
        <taxon>Rotaria</taxon>
    </lineage>
</organism>
<gene>
    <name evidence="4" type="ORF">ZHD862_LOCUS15895</name>
</gene>
<dbReference type="PROSITE" id="PS51219">
    <property type="entry name" value="DPCK"/>
    <property type="match status" value="1"/>
</dbReference>
<proteinExistence type="inferred from homology"/>
<dbReference type="GO" id="GO:0005524">
    <property type="term" value="F:ATP binding"/>
    <property type="evidence" value="ECO:0007669"/>
    <property type="project" value="UniProtKB-KW"/>
</dbReference>
<dbReference type="SUPFAM" id="SSF52540">
    <property type="entry name" value="P-loop containing nucleoside triphosphate hydrolases"/>
    <property type="match status" value="1"/>
</dbReference>
<dbReference type="Pfam" id="PF01121">
    <property type="entry name" value="CoaE"/>
    <property type="match status" value="1"/>
</dbReference>
<comment type="caution">
    <text evidence="4">The sequence shown here is derived from an EMBL/GenBank/DDBJ whole genome shotgun (WGS) entry which is preliminary data.</text>
</comment>
<keyword evidence="2" id="KW-0067">ATP-binding</keyword>
<evidence type="ECO:0000256" key="3">
    <source>
        <dbReference type="SAM" id="Phobius"/>
    </source>
</evidence>